<organism evidence="1">
    <name type="scientific">Oryza glumipatula</name>
    <dbReference type="NCBI Taxonomy" id="40148"/>
    <lineage>
        <taxon>Eukaryota</taxon>
        <taxon>Viridiplantae</taxon>
        <taxon>Streptophyta</taxon>
        <taxon>Embryophyta</taxon>
        <taxon>Tracheophyta</taxon>
        <taxon>Spermatophyta</taxon>
        <taxon>Magnoliopsida</taxon>
        <taxon>Liliopsida</taxon>
        <taxon>Poales</taxon>
        <taxon>Poaceae</taxon>
        <taxon>BOP clade</taxon>
        <taxon>Oryzoideae</taxon>
        <taxon>Oryzeae</taxon>
        <taxon>Oryzinae</taxon>
        <taxon>Oryza</taxon>
    </lineage>
</organism>
<dbReference type="AlphaFoldDB" id="A0A0E0AG64"/>
<evidence type="ECO:0000313" key="1">
    <source>
        <dbReference type="EnsemblPlants" id="OGLUM07G03680.1"/>
    </source>
</evidence>
<keyword evidence="2" id="KW-1185">Reference proteome</keyword>
<reference evidence="1" key="2">
    <citation type="submission" date="2018-05" db="EMBL/GenBank/DDBJ databases">
        <title>OgluRS3 (Oryza glumaepatula Reference Sequence Version 3).</title>
        <authorList>
            <person name="Zhang J."/>
            <person name="Kudrna D."/>
            <person name="Lee S."/>
            <person name="Talag J."/>
            <person name="Welchert J."/>
            <person name="Wing R.A."/>
        </authorList>
    </citation>
    <scope>NUCLEOTIDE SEQUENCE [LARGE SCALE GENOMIC DNA]</scope>
</reference>
<proteinExistence type="predicted"/>
<dbReference type="HOGENOM" id="CLU_177295_0_0_1"/>
<evidence type="ECO:0000313" key="2">
    <source>
        <dbReference type="Proteomes" id="UP000026961"/>
    </source>
</evidence>
<dbReference type="EnsemblPlants" id="OGLUM07G03680.1">
    <property type="protein sequence ID" value="OGLUM07G03680.1"/>
    <property type="gene ID" value="OGLUM07G03680"/>
</dbReference>
<reference evidence="1" key="1">
    <citation type="submission" date="2015-04" db="UniProtKB">
        <authorList>
            <consortium name="EnsemblPlants"/>
        </authorList>
    </citation>
    <scope>IDENTIFICATION</scope>
</reference>
<protein>
    <submittedName>
        <fullName evidence="1">Uncharacterized protein</fullName>
    </submittedName>
</protein>
<sequence length="105" mass="11855">MCSGVPELYLLPAEAHAWFRRIVFEVPSLSFYLPPPPNNRHTYPCLSPATTHLSRDSASGILFVCMHGHSWSQWCSQLCSGVATYSISQLLEILYQSRRVADMQP</sequence>
<accession>A0A0E0AG64</accession>
<dbReference type="Proteomes" id="UP000026961">
    <property type="component" value="Chromosome 7"/>
</dbReference>
<dbReference type="Gramene" id="OGLUM07G03680.1">
    <property type="protein sequence ID" value="OGLUM07G03680.1"/>
    <property type="gene ID" value="OGLUM07G03680"/>
</dbReference>
<name>A0A0E0AG64_9ORYZ</name>